<protein>
    <submittedName>
        <fullName evidence="3">Putative ribosomal protein</fullName>
    </submittedName>
</protein>
<dbReference type="GO" id="GO:0005840">
    <property type="term" value="C:ribosome"/>
    <property type="evidence" value="ECO:0007669"/>
    <property type="project" value="UniProtKB-KW"/>
</dbReference>
<proteinExistence type="inferred from homology"/>
<dbReference type="InterPro" id="IPR029064">
    <property type="entry name" value="Ribosomal_eL30-like_sf"/>
</dbReference>
<dbReference type="PATRIC" id="fig|698758.3.peg.117"/>
<evidence type="ECO:0000259" key="2">
    <source>
        <dbReference type="Pfam" id="PF01248"/>
    </source>
</evidence>
<dbReference type="Proteomes" id="UP000006294">
    <property type="component" value="Chromosome"/>
</dbReference>
<keyword evidence="3" id="KW-0687">Ribonucleoprotein</keyword>
<dbReference type="InterPro" id="IPR004038">
    <property type="entry name" value="Ribosomal_eL8/eL30/eS12/Gad45"/>
</dbReference>
<feature type="domain" description="Ribosomal protein eL8/eL30/eS12/Gadd45" evidence="2">
    <location>
        <begin position="9"/>
        <end position="87"/>
    </location>
</feature>
<keyword evidence="3" id="KW-0689">Ribosomal protein</keyword>
<dbReference type="GO" id="GO:0042254">
    <property type="term" value="P:ribosome biogenesis"/>
    <property type="evidence" value="ECO:0007669"/>
    <property type="project" value="InterPro"/>
</dbReference>
<dbReference type="GO" id="GO:1990904">
    <property type="term" value="C:ribonucleoprotein complex"/>
    <property type="evidence" value="ECO:0007669"/>
    <property type="project" value="InterPro"/>
</dbReference>
<dbReference type="EMBL" id="AP012050">
    <property type="protein sequence ID" value="BAM46249.1"/>
    <property type="molecule type" value="Genomic_DNA"/>
</dbReference>
<organism evidence="3 4">
    <name type="scientific">Amphibacillus xylanus (strain ATCC 51415 / DSM 6626 / JCM 7361 / LMG 17667 / NBRC 15112 / Ep01)</name>
    <dbReference type="NCBI Taxonomy" id="698758"/>
    <lineage>
        <taxon>Bacteria</taxon>
        <taxon>Bacillati</taxon>
        <taxon>Bacillota</taxon>
        <taxon>Bacilli</taxon>
        <taxon>Bacillales</taxon>
        <taxon>Bacillaceae</taxon>
        <taxon>Amphibacillus</taxon>
    </lineage>
</organism>
<name>K0IV19_AMPXN</name>
<accession>K0IV19</accession>
<evidence type="ECO:0000313" key="3">
    <source>
        <dbReference type="EMBL" id="BAM46249.1"/>
    </source>
</evidence>
<dbReference type="Gene3D" id="3.30.1330.30">
    <property type="match status" value="1"/>
</dbReference>
<dbReference type="AlphaFoldDB" id="K0IV19"/>
<dbReference type="HOGENOM" id="CLU_168063_0_0_9"/>
<dbReference type="KEGG" id="axl:AXY_01170"/>
<comment type="similarity">
    <text evidence="1">Belongs to the eukaryotic ribosomal protein eL8 family.</text>
</comment>
<dbReference type="STRING" id="698758.AXY_01170"/>
<evidence type="ECO:0000256" key="1">
    <source>
        <dbReference type="ARBA" id="ARBA00007337"/>
    </source>
</evidence>
<dbReference type="PROSITE" id="PS01082">
    <property type="entry name" value="RIBOSOMAL_L7AE"/>
    <property type="match status" value="1"/>
</dbReference>
<dbReference type="eggNOG" id="COG1358">
    <property type="taxonomic scope" value="Bacteria"/>
</dbReference>
<dbReference type="Pfam" id="PF01248">
    <property type="entry name" value="Ribosomal_L7Ae"/>
    <property type="match status" value="1"/>
</dbReference>
<reference evidence="3 4" key="1">
    <citation type="submission" date="2011-01" db="EMBL/GenBank/DDBJ databases">
        <title>Whole genome sequence of Amphibacillus xylinus NBRC 15112.</title>
        <authorList>
            <person name="Nakazawa H."/>
            <person name="Katano Y."/>
            <person name="Nakamura S."/>
            <person name="Sasagawa M."/>
            <person name="Fukada J."/>
            <person name="Arai T."/>
            <person name="Sasakura N."/>
            <person name="Mochizuki D."/>
            <person name="Hosoyama A."/>
            <person name="Harada K."/>
            <person name="Horikawa H."/>
            <person name="Kato Y."/>
            <person name="Harada T."/>
            <person name="Sasaki K."/>
            <person name="Sekiguchi M."/>
            <person name="Hodoyama M."/>
            <person name="Nishiko R."/>
            <person name="Narita H."/>
            <person name="Hanamaki A."/>
            <person name="Hata C."/>
            <person name="Konno Y."/>
            <person name="Niimura Y."/>
            <person name="Yamazaki S."/>
            <person name="Fujita N."/>
        </authorList>
    </citation>
    <scope>NUCLEOTIDE SEQUENCE [LARGE SCALE GENOMIC DNA]</scope>
    <source>
        <strain evidence="4">ATCC 51415 / DSM 6626 / JCM 7361 / LMG 17667 / NBRC 15112 / Ep01</strain>
    </source>
</reference>
<dbReference type="InterPro" id="IPR004037">
    <property type="entry name" value="Ribosomal_eL8-like_CS"/>
</dbReference>
<dbReference type="SUPFAM" id="SSF55315">
    <property type="entry name" value="L30e-like"/>
    <property type="match status" value="1"/>
</dbReference>
<evidence type="ECO:0000313" key="4">
    <source>
        <dbReference type="Proteomes" id="UP000006294"/>
    </source>
</evidence>
<sequence>MEDMKMSYDKVTQAKDRLIIGLKQAEKAMKSGKAREIVLAADIDSHIKVRLVNLAEELNIPYEMVDSKKRLGKACGIEVGTAVVAIRQ</sequence>
<keyword evidence="4" id="KW-1185">Reference proteome</keyword>
<gene>
    <name evidence="3" type="ordered locus">AXY_01170</name>
</gene>